<keyword evidence="3" id="KW-1185">Reference proteome</keyword>
<dbReference type="AlphaFoldDB" id="A0A2K2UB90"/>
<dbReference type="InterPro" id="IPR051815">
    <property type="entry name" value="Molybdate_resp_trans_reg"/>
</dbReference>
<dbReference type="Pfam" id="PF00126">
    <property type="entry name" value="HTH_1"/>
    <property type="match status" value="1"/>
</dbReference>
<dbReference type="InterPro" id="IPR036388">
    <property type="entry name" value="WH-like_DNA-bd_sf"/>
</dbReference>
<accession>A0A2K2UB90</accession>
<comment type="caution">
    <text evidence="2">The sequence shown here is derived from an EMBL/GenBank/DDBJ whole genome shotgun (WGS) entry which is preliminary data.</text>
</comment>
<dbReference type="RefSeq" id="WP_103265060.1">
    <property type="nucleotide sequence ID" value="NZ_CABMLE010000007.1"/>
</dbReference>
<dbReference type="GO" id="GO:0003700">
    <property type="term" value="F:DNA-binding transcription factor activity"/>
    <property type="evidence" value="ECO:0007669"/>
    <property type="project" value="InterPro"/>
</dbReference>
<evidence type="ECO:0000313" key="3">
    <source>
        <dbReference type="Proteomes" id="UP000236197"/>
    </source>
</evidence>
<evidence type="ECO:0000259" key="1">
    <source>
        <dbReference type="Pfam" id="PF00126"/>
    </source>
</evidence>
<name>A0A2K2UB90_9ACTN</name>
<dbReference type="PANTHER" id="PTHR30432:SF1">
    <property type="entry name" value="DNA-BINDING TRANSCRIPTIONAL DUAL REGULATOR MODE"/>
    <property type="match status" value="1"/>
</dbReference>
<organism evidence="2 3">
    <name type="scientific">Enteroscipio rubneri</name>
    <dbReference type="NCBI Taxonomy" id="2070686"/>
    <lineage>
        <taxon>Bacteria</taxon>
        <taxon>Bacillati</taxon>
        <taxon>Actinomycetota</taxon>
        <taxon>Coriobacteriia</taxon>
        <taxon>Eggerthellales</taxon>
        <taxon>Eggerthellaceae</taxon>
        <taxon>Enteroscipio</taxon>
    </lineage>
</organism>
<evidence type="ECO:0000313" key="2">
    <source>
        <dbReference type="EMBL" id="PNV67549.1"/>
    </source>
</evidence>
<dbReference type="OrthoDB" id="9800709at2"/>
<dbReference type="SUPFAM" id="SSF46785">
    <property type="entry name" value="Winged helix' DNA-binding domain"/>
    <property type="match status" value="1"/>
</dbReference>
<dbReference type="InterPro" id="IPR000847">
    <property type="entry name" value="LysR_HTH_N"/>
</dbReference>
<gene>
    <name evidence="2" type="ORF">C2L71_06965</name>
</gene>
<protein>
    <submittedName>
        <fullName evidence="2">ModE family transcriptional regulator</fullName>
    </submittedName>
</protein>
<sequence length="114" mass="12179">MSELANLKPTIRLSIMNPDSESGSLFGRGIASLCLGVRETGSLNSSAKSMGMAYSKAWRIVKDTEAALGIQLLDRDGAHGSTLTDAGAMLLEAYMAIDKKLQEDAEKEFARILG</sequence>
<dbReference type="InterPro" id="IPR036390">
    <property type="entry name" value="WH_DNA-bd_sf"/>
</dbReference>
<dbReference type="EMBL" id="PPEK01000007">
    <property type="protein sequence ID" value="PNV67549.1"/>
    <property type="molecule type" value="Genomic_DNA"/>
</dbReference>
<feature type="domain" description="HTH lysR-type" evidence="1">
    <location>
        <begin position="37"/>
        <end position="87"/>
    </location>
</feature>
<proteinExistence type="predicted"/>
<dbReference type="Proteomes" id="UP000236197">
    <property type="component" value="Unassembled WGS sequence"/>
</dbReference>
<dbReference type="Gene3D" id="1.10.10.10">
    <property type="entry name" value="Winged helix-like DNA-binding domain superfamily/Winged helix DNA-binding domain"/>
    <property type="match status" value="1"/>
</dbReference>
<dbReference type="PANTHER" id="PTHR30432">
    <property type="entry name" value="TRANSCRIPTIONAL REGULATOR MODE"/>
    <property type="match status" value="1"/>
</dbReference>
<reference evidence="3" key="1">
    <citation type="submission" date="2018-01" db="EMBL/GenBank/DDBJ databases">
        <title>Rubneribacter badeniensis gen. nov., sp. nov., and Colonibacter rubneri, gen. nov., sp. nov., WGS of new members of the Eggerthellaceae.</title>
        <authorList>
            <person name="Danylec N."/>
            <person name="Stoll D.A."/>
            <person name="Doetsch A."/>
            <person name="Kulling S.E."/>
            <person name="Huch M."/>
        </authorList>
    </citation>
    <scope>NUCLEOTIDE SEQUENCE [LARGE SCALE GENOMIC DNA]</scope>
    <source>
        <strain evidence="3">ResAG-96</strain>
    </source>
</reference>